<keyword evidence="1" id="KW-0238">DNA-binding</keyword>
<dbReference type="Gene3D" id="1.10.260.40">
    <property type="entry name" value="lambda repressor-like DNA-binding domains"/>
    <property type="match status" value="1"/>
</dbReference>
<protein>
    <submittedName>
        <fullName evidence="3">Helix-turn-helix transcriptional regulator</fullName>
    </submittedName>
</protein>
<dbReference type="RefSeq" id="WP_115890811.1">
    <property type="nucleotide sequence ID" value="NZ_JAEDAQ010000023.1"/>
</dbReference>
<dbReference type="InterPro" id="IPR050807">
    <property type="entry name" value="TransReg_Diox_bact_type"/>
</dbReference>
<dbReference type="InterPro" id="IPR010982">
    <property type="entry name" value="Lambda_DNA-bd_dom_sf"/>
</dbReference>
<gene>
    <name evidence="3" type="ORF">I9026_11090</name>
</gene>
<dbReference type="CDD" id="cd00093">
    <property type="entry name" value="HTH_XRE"/>
    <property type="match status" value="1"/>
</dbReference>
<dbReference type="PROSITE" id="PS50943">
    <property type="entry name" value="HTH_CROC1"/>
    <property type="match status" value="1"/>
</dbReference>
<organism evidence="3 4">
    <name type="scientific">Staphylococcus felis</name>
    <dbReference type="NCBI Taxonomy" id="46127"/>
    <lineage>
        <taxon>Bacteria</taxon>
        <taxon>Bacillati</taxon>
        <taxon>Bacillota</taxon>
        <taxon>Bacilli</taxon>
        <taxon>Bacillales</taxon>
        <taxon>Staphylococcaceae</taxon>
        <taxon>Staphylococcus</taxon>
    </lineage>
</organism>
<reference evidence="3 4" key="1">
    <citation type="submission" date="2020-12" db="EMBL/GenBank/DDBJ databases">
        <title>Genomic analysis of Staphylococcus felis from a cat with skin infection.</title>
        <authorList>
            <person name="Aslantas O."/>
            <person name="Keskin O."/>
            <person name="Buyukaltay K."/>
            <person name="Gullu Yucetepe A."/>
        </authorList>
    </citation>
    <scope>NUCLEOTIDE SEQUENCE [LARGE SCALE GENOMIC DNA]</scope>
    <source>
        <strain evidence="3 4">HARRANVET</strain>
    </source>
</reference>
<keyword evidence="4" id="KW-1185">Reference proteome</keyword>
<sequence length="61" mass="6951">MLNLKELRESKGLTRYQLSKKTGLQNSTIQSIETEVRNPGFLTVKKICDALEVDITNVKEK</sequence>
<dbReference type="SUPFAM" id="SSF47413">
    <property type="entry name" value="lambda repressor-like DNA-binding domains"/>
    <property type="match status" value="1"/>
</dbReference>
<evidence type="ECO:0000313" key="4">
    <source>
        <dbReference type="Proteomes" id="UP000597038"/>
    </source>
</evidence>
<proteinExistence type="predicted"/>
<accession>A0ABS0QSF1</accession>
<dbReference type="InterPro" id="IPR001387">
    <property type="entry name" value="Cro/C1-type_HTH"/>
</dbReference>
<name>A0ABS0QSF1_9STAP</name>
<dbReference type="EMBL" id="JAEDAQ010000023">
    <property type="protein sequence ID" value="MBH9581916.1"/>
    <property type="molecule type" value="Genomic_DNA"/>
</dbReference>
<feature type="domain" description="HTH cro/C1-type" evidence="2">
    <location>
        <begin position="4"/>
        <end position="58"/>
    </location>
</feature>
<evidence type="ECO:0000259" key="2">
    <source>
        <dbReference type="PROSITE" id="PS50943"/>
    </source>
</evidence>
<evidence type="ECO:0000256" key="1">
    <source>
        <dbReference type="ARBA" id="ARBA00023125"/>
    </source>
</evidence>
<comment type="caution">
    <text evidence="3">The sequence shown here is derived from an EMBL/GenBank/DDBJ whole genome shotgun (WGS) entry which is preliminary data.</text>
</comment>
<evidence type="ECO:0000313" key="3">
    <source>
        <dbReference type="EMBL" id="MBH9581916.1"/>
    </source>
</evidence>
<dbReference type="PANTHER" id="PTHR46797:SF1">
    <property type="entry name" value="METHYLPHOSPHONATE SYNTHASE"/>
    <property type="match status" value="1"/>
</dbReference>
<dbReference type="Pfam" id="PF01381">
    <property type="entry name" value="HTH_3"/>
    <property type="match status" value="1"/>
</dbReference>
<dbReference type="SMART" id="SM00530">
    <property type="entry name" value="HTH_XRE"/>
    <property type="match status" value="1"/>
</dbReference>
<dbReference type="PANTHER" id="PTHR46797">
    <property type="entry name" value="HTH-TYPE TRANSCRIPTIONAL REGULATOR"/>
    <property type="match status" value="1"/>
</dbReference>
<dbReference type="Proteomes" id="UP000597038">
    <property type="component" value="Unassembled WGS sequence"/>
</dbReference>